<proteinExistence type="predicted"/>
<evidence type="ECO:0000313" key="2">
    <source>
        <dbReference type="Proteomes" id="UP001396334"/>
    </source>
</evidence>
<gene>
    <name evidence="1" type="ORF">V6N11_067594</name>
</gene>
<dbReference type="EMBL" id="JBBPBN010000012">
    <property type="protein sequence ID" value="KAK9027771.1"/>
    <property type="molecule type" value="Genomic_DNA"/>
</dbReference>
<keyword evidence="2" id="KW-1185">Reference proteome</keyword>
<accession>A0ABR2SRX8</accession>
<dbReference type="Proteomes" id="UP001396334">
    <property type="component" value="Unassembled WGS sequence"/>
</dbReference>
<reference evidence="1 2" key="1">
    <citation type="journal article" date="2024" name="G3 (Bethesda)">
        <title>Genome assembly of Hibiscus sabdariffa L. provides insights into metabolisms of medicinal natural products.</title>
        <authorList>
            <person name="Kim T."/>
        </authorList>
    </citation>
    <scope>NUCLEOTIDE SEQUENCE [LARGE SCALE GENOMIC DNA]</scope>
    <source>
        <strain evidence="1">TK-2024</strain>
        <tissue evidence="1">Old leaves</tissue>
    </source>
</reference>
<protein>
    <submittedName>
        <fullName evidence="1">Uncharacterized protein</fullName>
    </submittedName>
</protein>
<organism evidence="1 2">
    <name type="scientific">Hibiscus sabdariffa</name>
    <name type="common">roselle</name>
    <dbReference type="NCBI Taxonomy" id="183260"/>
    <lineage>
        <taxon>Eukaryota</taxon>
        <taxon>Viridiplantae</taxon>
        <taxon>Streptophyta</taxon>
        <taxon>Embryophyta</taxon>
        <taxon>Tracheophyta</taxon>
        <taxon>Spermatophyta</taxon>
        <taxon>Magnoliopsida</taxon>
        <taxon>eudicotyledons</taxon>
        <taxon>Gunneridae</taxon>
        <taxon>Pentapetalae</taxon>
        <taxon>rosids</taxon>
        <taxon>malvids</taxon>
        <taxon>Malvales</taxon>
        <taxon>Malvaceae</taxon>
        <taxon>Malvoideae</taxon>
        <taxon>Hibiscus</taxon>
    </lineage>
</organism>
<evidence type="ECO:0000313" key="1">
    <source>
        <dbReference type="EMBL" id="KAK9027771.1"/>
    </source>
</evidence>
<name>A0ABR2SRX8_9ROSI</name>
<comment type="caution">
    <text evidence="1">The sequence shown here is derived from an EMBL/GenBank/DDBJ whole genome shotgun (WGS) entry which is preliminary data.</text>
</comment>
<sequence length="117" mass="12929">MSQIGKTIGIKWLTQKKVGNRPKSTVLEGPRHLEVAWSVGKLARAVELMADVELMPCWGPPRHLAVVLFMRKVRVHHATSRWPCPACSMQVLESMQGPTMPPQGGLVLQLTKPSVKA</sequence>